<gene>
    <name evidence="2" type="ORF">HNP52_001480</name>
</gene>
<feature type="chain" id="PRO_5031466715" evidence="1">
    <location>
        <begin position="20"/>
        <end position="104"/>
    </location>
</feature>
<dbReference type="EMBL" id="JACHLN010000001">
    <property type="protein sequence ID" value="MBB4838429.1"/>
    <property type="molecule type" value="Genomic_DNA"/>
</dbReference>
<keyword evidence="3" id="KW-1185">Reference proteome</keyword>
<sequence>MTMRSILFLSLIMAGTCAAREPELVQRPEPSARLAYADLALDTPAGRDALRARVETAVRAFCRAHGDTVTPQLIRNETGYCLDTLRQSMADAMPEPVRRAYYRR</sequence>
<name>A0A7W7NS98_9SPHN</name>
<evidence type="ECO:0000256" key="1">
    <source>
        <dbReference type="SAM" id="SignalP"/>
    </source>
</evidence>
<accession>A0A7W7NS98</accession>
<dbReference type="AlphaFoldDB" id="A0A7W7NS98"/>
<evidence type="ECO:0000313" key="3">
    <source>
        <dbReference type="Proteomes" id="UP000575241"/>
    </source>
</evidence>
<dbReference type="Proteomes" id="UP000575241">
    <property type="component" value="Unassembled WGS sequence"/>
</dbReference>
<dbReference type="InterPro" id="IPR030972">
    <property type="entry name" value="UrcA_uranyl"/>
</dbReference>
<proteinExistence type="predicted"/>
<organism evidence="2 3">
    <name type="scientific">Sphingomonas kyeonggiensis</name>
    <dbReference type="NCBI Taxonomy" id="1268553"/>
    <lineage>
        <taxon>Bacteria</taxon>
        <taxon>Pseudomonadati</taxon>
        <taxon>Pseudomonadota</taxon>
        <taxon>Alphaproteobacteria</taxon>
        <taxon>Sphingomonadales</taxon>
        <taxon>Sphingomonadaceae</taxon>
        <taxon>Sphingomonas</taxon>
    </lineage>
</organism>
<feature type="signal peptide" evidence="1">
    <location>
        <begin position="1"/>
        <end position="19"/>
    </location>
</feature>
<reference evidence="2 3" key="1">
    <citation type="submission" date="2020-08" db="EMBL/GenBank/DDBJ databases">
        <title>Functional genomics of gut bacteria from endangered species of beetles.</title>
        <authorList>
            <person name="Carlos-Shanley C."/>
        </authorList>
    </citation>
    <scope>NUCLEOTIDE SEQUENCE [LARGE SCALE GENOMIC DNA]</scope>
    <source>
        <strain evidence="2 3">S00224</strain>
    </source>
</reference>
<protein>
    <submittedName>
        <fullName evidence="2">UrcA family protein</fullName>
    </submittedName>
</protein>
<dbReference type="NCBIfam" id="TIGR04433">
    <property type="entry name" value="UrcA_uranyl"/>
    <property type="match status" value="1"/>
</dbReference>
<dbReference type="RefSeq" id="WP_184164546.1">
    <property type="nucleotide sequence ID" value="NZ_JACHLN010000001.1"/>
</dbReference>
<keyword evidence="1" id="KW-0732">Signal</keyword>
<evidence type="ECO:0000313" key="2">
    <source>
        <dbReference type="EMBL" id="MBB4838429.1"/>
    </source>
</evidence>
<comment type="caution">
    <text evidence="2">The sequence shown here is derived from an EMBL/GenBank/DDBJ whole genome shotgun (WGS) entry which is preliminary data.</text>
</comment>